<dbReference type="Gene3D" id="3.55.40.10">
    <property type="entry name" value="minor pseudopilin epsh domain"/>
    <property type="match status" value="1"/>
</dbReference>
<evidence type="ECO:0000256" key="4">
    <source>
        <dbReference type="ARBA" id="ARBA00022481"/>
    </source>
</evidence>
<evidence type="ECO:0000259" key="11">
    <source>
        <dbReference type="Pfam" id="PF12019"/>
    </source>
</evidence>
<keyword evidence="5" id="KW-0997">Cell inner membrane</keyword>
<dbReference type="GO" id="GO:0015627">
    <property type="term" value="C:type II protein secretion system complex"/>
    <property type="evidence" value="ECO:0007669"/>
    <property type="project" value="InterPro"/>
</dbReference>
<keyword evidence="6" id="KW-0812">Transmembrane</keyword>
<organism evidence="12 13">
    <name type="scientific">Stutzerimonas frequens</name>
    <dbReference type="NCBI Taxonomy" id="2968969"/>
    <lineage>
        <taxon>Bacteria</taxon>
        <taxon>Pseudomonadati</taxon>
        <taxon>Pseudomonadota</taxon>
        <taxon>Gammaproteobacteria</taxon>
        <taxon>Pseudomonadales</taxon>
        <taxon>Pseudomonadaceae</taxon>
        <taxon>Stutzerimonas</taxon>
    </lineage>
</organism>
<keyword evidence="8" id="KW-0472">Membrane</keyword>
<evidence type="ECO:0000256" key="9">
    <source>
        <dbReference type="ARBA" id="ARBA00025772"/>
    </source>
</evidence>
<proteinExistence type="inferred from homology"/>
<evidence type="ECO:0000256" key="10">
    <source>
        <dbReference type="ARBA" id="ARBA00030775"/>
    </source>
</evidence>
<dbReference type="SUPFAM" id="SSF54523">
    <property type="entry name" value="Pili subunits"/>
    <property type="match status" value="1"/>
</dbReference>
<sequence length="173" mass="18948">MPNQNQGFTLIELLLTLVVLSIVLALAIPSFTAALDSVRQRTQVNQLLADLNFARSRAITSRRPVSICAGASGCDGLKDWGGQILIFDDTDGDGALNATDDIPLRVTSISANHSWRWRNFRQQRHMTFKPDGTTHSLNGSFILCRQDVALKKIVINVTGRTRLAAPTADDLCT</sequence>
<evidence type="ECO:0000313" key="12">
    <source>
        <dbReference type="EMBL" id="WAE53515.1"/>
    </source>
</evidence>
<dbReference type="NCBIfam" id="TIGR02532">
    <property type="entry name" value="IV_pilin_GFxxxE"/>
    <property type="match status" value="1"/>
</dbReference>
<gene>
    <name evidence="12" type="ORF">OSV15_04780</name>
</gene>
<evidence type="ECO:0000256" key="3">
    <source>
        <dbReference type="ARBA" id="ARBA00022475"/>
    </source>
</evidence>
<name>A0AA47E4S1_9GAMM</name>
<dbReference type="Proteomes" id="UP001164632">
    <property type="component" value="Chromosome"/>
</dbReference>
<dbReference type="InterPro" id="IPR012902">
    <property type="entry name" value="N_methyl_site"/>
</dbReference>
<evidence type="ECO:0000256" key="1">
    <source>
        <dbReference type="ARBA" id="ARBA00004377"/>
    </source>
</evidence>
<keyword evidence="7" id="KW-1133">Transmembrane helix</keyword>
<dbReference type="EMBL" id="CP113257">
    <property type="protein sequence ID" value="WAE53515.1"/>
    <property type="molecule type" value="Genomic_DNA"/>
</dbReference>
<reference evidence="12" key="1">
    <citation type="submission" date="2022-11" db="EMBL/GenBank/DDBJ databases">
        <title>Genomic of Pseudomonas TF18.</title>
        <authorList>
            <person name="Liu T."/>
        </authorList>
    </citation>
    <scope>NUCLEOTIDE SEQUENCE</scope>
    <source>
        <strain evidence="12">TF18</strain>
    </source>
</reference>
<evidence type="ECO:0000256" key="2">
    <source>
        <dbReference type="ARBA" id="ARBA00021549"/>
    </source>
</evidence>
<evidence type="ECO:0000313" key="13">
    <source>
        <dbReference type="Proteomes" id="UP001164632"/>
    </source>
</evidence>
<evidence type="ECO:0000256" key="7">
    <source>
        <dbReference type="ARBA" id="ARBA00022989"/>
    </source>
</evidence>
<accession>A0AA47E4S1</accession>
<keyword evidence="3" id="KW-1003">Cell membrane</keyword>
<dbReference type="PROSITE" id="PS00409">
    <property type="entry name" value="PROKAR_NTER_METHYL"/>
    <property type="match status" value="1"/>
</dbReference>
<dbReference type="InterPro" id="IPR022346">
    <property type="entry name" value="T2SS_GspH"/>
</dbReference>
<dbReference type="GO" id="GO:0015628">
    <property type="term" value="P:protein secretion by the type II secretion system"/>
    <property type="evidence" value="ECO:0007669"/>
    <property type="project" value="InterPro"/>
</dbReference>
<evidence type="ECO:0000256" key="6">
    <source>
        <dbReference type="ARBA" id="ARBA00022692"/>
    </source>
</evidence>
<dbReference type="InterPro" id="IPR045584">
    <property type="entry name" value="Pilin-like"/>
</dbReference>
<protein>
    <recommendedName>
        <fullName evidence="2">Type II secretion system protein H</fullName>
    </recommendedName>
    <alternativeName>
        <fullName evidence="10">General secretion pathway protein H</fullName>
    </alternativeName>
</protein>
<dbReference type="RefSeq" id="WP_267932245.1">
    <property type="nucleotide sequence ID" value="NZ_CP113257.1"/>
</dbReference>
<evidence type="ECO:0000256" key="5">
    <source>
        <dbReference type="ARBA" id="ARBA00022519"/>
    </source>
</evidence>
<dbReference type="AlphaFoldDB" id="A0AA47E4S1"/>
<comment type="similarity">
    <text evidence="9">Belongs to the GSP H family.</text>
</comment>
<feature type="domain" description="General secretion pathway GspH" evidence="11">
    <location>
        <begin position="43"/>
        <end position="159"/>
    </location>
</feature>
<evidence type="ECO:0000256" key="8">
    <source>
        <dbReference type="ARBA" id="ARBA00023136"/>
    </source>
</evidence>
<keyword evidence="4" id="KW-0488">Methylation</keyword>
<comment type="subcellular location">
    <subcellularLocation>
        <location evidence="1">Cell inner membrane</location>
        <topology evidence="1">Single-pass membrane protein</topology>
    </subcellularLocation>
</comment>
<dbReference type="GO" id="GO:0005886">
    <property type="term" value="C:plasma membrane"/>
    <property type="evidence" value="ECO:0007669"/>
    <property type="project" value="UniProtKB-SubCell"/>
</dbReference>
<dbReference type="Pfam" id="PF07963">
    <property type="entry name" value="N_methyl"/>
    <property type="match status" value="1"/>
</dbReference>
<dbReference type="Pfam" id="PF12019">
    <property type="entry name" value="GspH"/>
    <property type="match status" value="1"/>
</dbReference>